<feature type="region of interest" description="Disordered" evidence="1">
    <location>
        <begin position="1"/>
        <end position="39"/>
    </location>
</feature>
<name>A0A841C1N0_9ACTN</name>
<organism evidence="2 3">
    <name type="scientific">Allocatelliglobosispora scoriae</name>
    <dbReference type="NCBI Taxonomy" id="643052"/>
    <lineage>
        <taxon>Bacteria</taxon>
        <taxon>Bacillati</taxon>
        <taxon>Actinomycetota</taxon>
        <taxon>Actinomycetes</taxon>
        <taxon>Micromonosporales</taxon>
        <taxon>Micromonosporaceae</taxon>
        <taxon>Allocatelliglobosispora</taxon>
    </lineage>
</organism>
<dbReference type="EMBL" id="JACHMN010000003">
    <property type="protein sequence ID" value="MBB5874264.1"/>
    <property type="molecule type" value="Genomic_DNA"/>
</dbReference>
<proteinExistence type="predicted"/>
<dbReference type="Proteomes" id="UP000587527">
    <property type="component" value="Unassembled WGS sequence"/>
</dbReference>
<evidence type="ECO:0000313" key="3">
    <source>
        <dbReference type="Proteomes" id="UP000587527"/>
    </source>
</evidence>
<keyword evidence="3" id="KW-1185">Reference proteome</keyword>
<protein>
    <submittedName>
        <fullName evidence="2">Uncharacterized protein</fullName>
    </submittedName>
</protein>
<comment type="caution">
    <text evidence="2">The sequence shown here is derived from an EMBL/GenBank/DDBJ whole genome shotgun (WGS) entry which is preliminary data.</text>
</comment>
<sequence length="39" mass="3845">MSRKGPSAPSSSASRSLTATRTPSANRDVVGAPGTSMPA</sequence>
<dbReference type="AlphaFoldDB" id="A0A841C1N0"/>
<feature type="compositionally biased region" description="Low complexity" evidence="1">
    <location>
        <begin position="1"/>
        <end position="24"/>
    </location>
</feature>
<gene>
    <name evidence="2" type="ORF">F4553_007698</name>
</gene>
<accession>A0A841C1N0</accession>
<evidence type="ECO:0000256" key="1">
    <source>
        <dbReference type="SAM" id="MobiDB-lite"/>
    </source>
</evidence>
<evidence type="ECO:0000313" key="2">
    <source>
        <dbReference type="EMBL" id="MBB5874264.1"/>
    </source>
</evidence>
<reference evidence="2 3" key="1">
    <citation type="submission" date="2020-08" db="EMBL/GenBank/DDBJ databases">
        <title>Sequencing the genomes of 1000 actinobacteria strains.</title>
        <authorList>
            <person name="Klenk H.-P."/>
        </authorList>
    </citation>
    <scope>NUCLEOTIDE SEQUENCE [LARGE SCALE GENOMIC DNA]</scope>
    <source>
        <strain evidence="2 3">DSM 45362</strain>
    </source>
</reference>